<dbReference type="AlphaFoldDB" id="A0A1Y2DYD1"/>
<reference evidence="1 2" key="1">
    <citation type="submission" date="2016-07" db="EMBL/GenBank/DDBJ databases">
        <title>Pervasive Adenine N6-methylation of Active Genes in Fungi.</title>
        <authorList>
            <consortium name="DOE Joint Genome Institute"/>
            <person name="Mondo S.J."/>
            <person name="Dannebaum R.O."/>
            <person name="Kuo R.C."/>
            <person name="Labutti K."/>
            <person name="Haridas S."/>
            <person name="Kuo A."/>
            <person name="Salamov A."/>
            <person name="Ahrendt S.R."/>
            <person name="Lipzen A."/>
            <person name="Sullivan W."/>
            <person name="Andreopoulos W.B."/>
            <person name="Clum A."/>
            <person name="Lindquist E."/>
            <person name="Daum C."/>
            <person name="Ramamoorthy G.K."/>
            <person name="Gryganskyi A."/>
            <person name="Culley D."/>
            <person name="Magnuson J.K."/>
            <person name="James T.Y."/>
            <person name="O'Malley M.A."/>
            <person name="Stajich J.E."/>
            <person name="Spatafora J.W."/>
            <person name="Visel A."/>
            <person name="Grigoriev I.V."/>
        </authorList>
    </citation>
    <scope>NUCLEOTIDE SEQUENCE [LARGE SCALE GENOMIC DNA]</scope>
    <source>
        <strain evidence="1 2">CBS 129021</strain>
    </source>
</reference>
<keyword evidence="2" id="KW-1185">Reference proteome</keyword>
<dbReference type="Proteomes" id="UP000193689">
    <property type="component" value="Unassembled WGS sequence"/>
</dbReference>
<name>A0A1Y2DYD1_9PEZI</name>
<dbReference type="RefSeq" id="XP_040715695.1">
    <property type="nucleotide sequence ID" value="XM_040854598.1"/>
</dbReference>
<dbReference type="EMBL" id="MCFJ01000007">
    <property type="protein sequence ID" value="ORY64281.1"/>
    <property type="molecule type" value="Genomic_DNA"/>
</dbReference>
<dbReference type="InParanoid" id="A0A1Y2DYD1"/>
<evidence type="ECO:0000313" key="2">
    <source>
        <dbReference type="Proteomes" id="UP000193689"/>
    </source>
</evidence>
<organism evidence="1 2">
    <name type="scientific">Pseudomassariella vexata</name>
    <dbReference type="NCBI Taxonomy" id="1141098"/>
    <lineage>
        <taxon>Eukaryota</taxon>
        <taxon>Fungi</taxon>
        <taxon>Dikarya</taxon>
        <taxon>Ascomycota</taxon>
        <taxon>Pezizomycotina</taxon>
        <taxon>Sordariomycetes</taxon>
        <taxon>Xylariomycetidae</taxon>
        <taxon>Amphisphaeriales</taxon>
        <taxon>Pseudomassariaceae</taxon>
        <taxon>Pseudomassariella</taxon>
    </lineage>
</organism>
<dbReference type="OrthoDB" id="4739627at2759"/>
<accession>A0A1Y2DYD1</accession>
<comment type="caution">
    <text evidence="1">The sequence shown here is derived from an EMBL/GenBank/DDBJ whole genome shotgun (WGS) entry which is preliminary data.</text>
</comment>
<feature type="non-terminal residue" evidence="1">
    <location>
        <position position="72"/>
    </location>
</feature>
<proteinExistence type="predicted"/>
<sequence length="72" mass="7752">MCRIVVFAGSCTKCGHSFTWDDLTQHLACLDAKNSGVFGDCTRGVQVDQHHFDQECDACAEGEDEGVGDIGD</sequence>
<protein>
    <submittedName>
        <fullName evidence="1">Uncharacterized protein</fullName>
    </submittedName>
</protein>
<gene>
    <name evidence="1" type="ORF">BCR38DRAFT_304591</name>
</gene>
<evidence type="ECO:0000313" key="1">
    <source>
        <dbReference type="EMBL" id="ORY64281.1"/>
    </source>
</evidence>
<dbReference type="GeneID" id="63770810"/>